<keyword evidence="5" id="KW-0804">Transcription</keyword>
<evidence type="ECO:0000256" key="1">
    <source>
        <dbReference type="ARBA" id="ARBA00004123"/>
    </source>
</evidence>
<proteinExistence type="inferred from homology"/>
<dbReference type="SMART" id="SM00380">
    <property type="entry name" value="AP2"/>
    <property type="match status" value="1"/>
</dbReference>
<feature type="compositionally biased region" description="Polar residues" evidence="8">
    <location>
        <begin position="396"/>
        <end position="421"/>
    </location>
</feature>
<evidence type="ECO:0000256" key="3">
    <source>
        <dbReference type="ARBA" id="ARBA00023015"/>
    </source>
</evidence>
<dbReference type="Pfam" id="PF00847">
    <property type="entry name" value="AP2"/>
    <property type="match status" value="1"/>
</dbReference>
<sequence>MAGATQSEFPSHVPSMNARFFYDPLNEELMKALEPYAETGARSSITEVAEMQQAASVSGSTSCHSWLDQDQTMMFQTSYSDCYGSVNKPREMSVSESASASPSVPTVSDSWFELLMSASDNAGDLAWGPSFQGLDGGNTNLQQFAFVPGRDMQVGTGTGMGMQTMMPVSQLGGGGGGSGSSPPSFSQASSFQTQPLSMHEIYQQIQREQQMKQLQLSFLLAQQQQQQQLLGASAHQKQLREMKNPLAPRGQPMKLSSDKTEPKLVVAKPNKLYRGVRQRHWGKWVAEIRLPRNRTRLWLGTFDTAEEAAFAYDRAAYNLRGEYARLNFPNHKYLLQAEPGNWQSPPGSALSMLQSSVDAKVHAICQRLAQSNNQNSSPPPENHFTAEDSMKGEGPASSSNNSTITAPNSEGDSVVASSSPYKSDEDSTTLQSAPSFSIFNDLDECLTKMPSLDLEIIQDVMTSL</sequence>
<evidence type="ECO:0000256" key="8">
    <source>
        <dbReference type="SAM" id="MobiDB-lite"/>
    </source>
</evidence>
<dbReference type="AlphaFoldDB" id="A0A0C9QV80"/>
<keyword evidence="3" id="KW-0805">Transcription regulation</keyword>
<evidence type="ECO:0000256" key="4">
    <source>
        <dbReference type="ARBA" id="ARBA00023125"/>
    </source>
</evidence>
<evidence type="ECO:0000256" key="6">
    <source>
        <dbReference type="ARBA" id="ARBA00023242"/>
    </source>
</evidence>
<protein>
    <submittedName>
        <fullName evidence="10">TSA: Wollemia nobilis Ref_Wollemi_Transcript_7287_2371 transcribed RNA sequence</fullName>
    </submittedName>
</protein>
<comment type="similarity">
    <text evidence="7">Belongs to the AP2/ERF transcription factor family. ERF subfamily.</text>
</comment>
<dbReference type="SUPFAM" id="SSF54171">
    <property type="entry name" value="DNA-binding domain"/>
    <property type="match status" value="1"/>
</dbReference>
<name>A0A0C9QV80_9CONI</name>
<keyword evidence="4" id="KW-0238">DNA-binding</keyword>
<dbReference type="InterPro" id="IPR001471">
    <property type="entry name" value="AP2/ERF_dom"/>
</dbReference>
<feature type="region of interest" description="Disordered" evidence="8">
    <location>
        <begin position="370"/>
        <end position="430"/>
    </location>
</feature>
<dbReference type="InterPro" id="IPR051758">
    <property type="entry name" value="ERF/AP2-like"/>
</dbReference>
<dbReference type="GO" id="GO:0003700">
    <property type="term" value="F:DNA-binding transcription factor activity"/>
    <property type="evidence" value="ECO:0007669"/>
    <property type="project" value="InterPro"/>
</dbReference>
<evidence type="ECO:0000256" key="2">
    <source>
        <dbReference type="ARBA" id="ARBA00022745"/>
    </source>
</evidence>
<feature type="compositionally biased region" description="Low complexity" evidence="8">
    <location>
        <begin position="180"/>
        <end position="192"/>
    </location>
</feature>
<organism evidence="10">
    <name type="scientific">Wollemia nobilis</name>
    <dbReference type="NCBI Taxonomy" id="56998"/>
    <lineage>
        <taxon>Eukaryota</taxon>
        <taxon>Viridiplantae</taxon>
        <taxon>Streptophyta</taxon>
        <taxon>Embryophyta</taxon>
        <taxon>Tracheophyta</taxon>
        <taxon>Spermatophyta</taxon>
        <taxon>Pinopsida</taxon>
        <taxon>Pinidae</taxon>
        <taxon>Conifers II</taxon>
        <taxon>Araucariales</taxon>
        <taxon>Araucariaceae</taxon>
        <taxon>Wollemia</taxon>
    </lineage>
</organism>
<dbReference type="GO" id="GO:0005634">
    <property type="term" value="C:nucleus"/>
    <property type="evidence" value="ECO:0007669"/>
    <property type="project" value="UniProtKB-SubCell"/>
</dbReference>
<keyword evidence="2" id="KW-0936">Ethylene signaling pathway</keyword>
<keyword evidence="6" id="KW-0539">Nucleus</keyword>
<accession>A0A0C9QV80</accession>
<dbReference type="InterPro" id="IPR016177">
    <property type="entry name" value="DNA-bd_dom_sf"/>
</dbReference>
<dbReference type="Gene3D" id="3.30.730.10">
    <property type="entry name" value="AP2/ERF domain"/>
    <property type="match status" value="1"/>
</dbReference>
<feature type="domain" description="AP2/ERF" evidence="9">
    <location>
        <begin position="272"/>
        <end position="329"/>
    </location>
</feature>
<feature type="region of interest" description="Disordered" evidence="8">
    <location>
        <begin position="170"/>
        <end position="192"/>
    </location>
</feature>
<evidence type="ECO:0000256" key="7">
    <source>
        <dbReference type="ARBA" id="ARBA00024343"/>
    </source>
</evidence>
<dbReference type="CDD" id="cd00018">
    <property type="entry name" value="AP2"/>
    <property type="match status" value="1"/>
</dbReference>
<dbReference type="FunFam" id="3.30.730.10:FF:000001">
    <property type="entry name" value="Ethylene-responsive transcription factor 2"/>
    <property type="match status" value="1"/>
</dbReference>
<evidence type="ECO:0000259" key="9">
    <source>
        <dbReference type="PROSITE" id="PS51032"/>
    </source>
</evidence>
<evidence type="ECO:0000256" key="5">
    <source>
        <dbReference type="ARBA" id="ARBA00023163"/>
    </source>
</evidence>
<dbReference type="PRINTS" id="PR00367">
    <property type="entry name" value="ETHRSPELEMNT"/>
</dbReference>
<comment type="subcellular location">
    <subcellularLocation>
        <location evidence="1">Nucleus</location>
    </subcellularLocation>
</comment>
<evidence type="ECO:0000313" key="10">
    <source>
        <dbReference type="EMBL" id="JAG88550.1"/>
    </source>
</evidence>
<dbReference type="GO" id="GO:0000976">
    <property type="term" value="F:transcription cis-regulatory region binding"/>
    <property type="evidence" value="ECO:0007669"/>
    <property type="project" value="UniProtKB-ARBA"/>
</dbReference>
<reference evidence="10" key="1">
    <citation type="submission" date="2015-02" db="EMBL/GenBank/DDBJ databases">
        <title>A transcriptome of Wollemia nobilis - a relic of Gondwana.</title>
        <authorList>
            <person name="Chia J.Y."/>
            <person name="Leong Y.S."/>
            <person name="Abdul Karim S."/>
            <person name="Wan Azmi N."/>
            <person name="Hercus R."/>
            <person name="Croft L."/>
        </authorList>
    </citation>
    <scope>NUCLEOTIDE SEQUENCE</scope>
    <source>
        <strain evidence="10">MaeBrown</strain>
        <tissue evidence="10">Leaf</tissue>
    </source>
</reference>
<dbReference type="GO" id="GO:0009873">
    <property type="term" value="P:ethylene-activated signaling pathway"/>
    <property type="evidence" value="ECO:0007669"/>
    <property type="project" value="UniProtKB-KW"/>
</dbReference>
<dbReference type="InterPro" id="IPR036955">
    <property type="entry name" value="AP2/ERF_dom_sf"/>
</dbReference>
<dbReference type="PANTHER" id="PTHR31657">
    <property type="entry name" value="ETHYLENE-RESPONSIVE TRANSCRIPTION FACTOR ERF061"/>
    <property type="match status" value="1"/>
</dbReference>
<dbReference type="EMBL" id="GCHU01007241">
    <property type="protein sequence ID" value="JAG88550.1"/>
    <property type="molecule type" value="Transcribed_RNA"/>
</dbReference>
<dbReference type="PROSITE" id="PS51032">
    <property type="entry name" value="AP2_ERF"/>
    <property type="match status" value="1"/>
</dbReference>
<dbReference type="PANTHER" id="PTHR31657:SF87">
    <property type="entry name" value="ETHYLENE-RESPONSIVE TRANSCRIPTION FACTOR RAP2-13"/>
    <property type="match status" value="1"/>
</dbReference>